<name>A0A068U583_COFCA</name>
<evidence type="ECO:0000313" key="3">
    <source>
        <dbReference type="Proteomes" id="UP000295252"/>
    </source>
</evidence>
<feature type="compositionally biased region" description="Polar residues" evidence="1">
    <location>
        <begin position="106"/>
        <end position="119"/>
    </location>
</feature>
<protein>
    <submittedName>
        <fullName evidence="2">Uncharacterized protein</fullName>
    </submittedName>
</protein>
<dbReference type="Proteomes" id="UP000295252">
    <property type="component" value="Chromosome IX"/>
</dbReference>
<gene>
    <name evidence="2" type="ORF">GSCOC_T00040261001</name>
</gene>
<dbReference type="FunCoup" id="A0A068U583">
    <property type="interactions" value="297"/>
</dbReference>
<keyword evidence="3" id="KW-1185">Reference proteome</keyword>
<feature type="region of interest" description="Disordered" evidence="1">
    <location>
        <begin position="98"/>
        <end position="185"/>
    </location>
</feature>
<dbReference type="InParanoid" id="A0A068U583"/>
<proteinExistence type="predicted"/>
<evidence type="ECO:0000313" key="2">
    <source>
        <dbReference type="EMBL" id="CDP02768.1"/>
    </source>
</evidence>
<organism evidence="2 3">
    <name type="scientific">Coffea canephora</name>
    <name type="common">Robusta coffee</name>
    <dbReference type="NCBI Taxonomy" id="49390"/>
    <lineage>
        <taxon>Eukaryota</taxon>
        <taxon>Viridiplantae</taxon>
        <taxon>Streptophyta</taxon>
        <taxon>Embryophyta</taxon>
        <taxon>Tracheophyta</taxon>
        <taxon>Spermatophyta</taxon>
        <taxon>Magnoliopsida</taxon>
        <taxon>eudicotyledons</taxon>
        <taxon>Gunneridae</taxon>
        <taxon>Pentapetalae</taxon>
        <taxon>asterids</taxon>
        <taxon>lamiids</taxon>
        <taxon>Gentianales</taxon>
        <taxon>Rubiaceae</taxon>
        <taxon>Ixoroideae</taxon>
        <taxon>Gardenieae complex</taxon>
        <taxon>Bertiereae - Coffeeae clade</taxon>
        <taxon>Coffeeae</taxon>
        <taxon>Coffea</taxon>
    </lineage>
</organism>
<dbReference type="PhylomeDB" id="A0A068U583"/>
<evidence type="ECO:0000256" key="1">
    <source>
        <dbReference type="SAM" id="MobiDB-lite"/>
    </source>
</evidence>
<dbReference type="OrthoDB" id="755797at2759"/>
<dbReference type="EMBL" id="HG739092">
    <property type="protein sequence ID" value="CDP02768.1"/>
    <property type="molecule type" value="Genomic_DNA"/>
</dbReference>
<dbReference type="PANTHER" id="PTHR37708">
    <property type="entry name" value="HOMEOBOX HOX-B3-LIKE PROTEIN"/>
    <property type="match status" value="1"/>
</dbReference>
<dbReference type="Gramene" id="CDP02768">
    <property type="protein sequence ID" value="CDP02768"/>
    <property type="gene ID" value="GSCOC_T00040261001"/>
</dbReference>
<sequence length="229" mass="25093">MAGTSASLQHNQSLTSFYTALDPNSLILSQFFNSDQPQMLKLTTTESFFMERGPRYKDYAALRESRLRMKSMQQPILEEEELILTPPKKQVKFQGIFATPPKRPKGSSTSSVLTQSVPDFSSALRKENRKPPPSPTLPPTMEKSVTPPLRSKSGNSGRFDGIMGKLGGSKSVNSGEKRSGGLMARKSYASMEDLRGLASDARNAINAENRGGRIGRGGIGKTVLGYRQF</sequence>
<accession>A0A068U583</accession>
<dbReference type="OMA" id="MMARKSY"/>
<dbReference type="PANTHER" id="PTHR37708:SF2">
    <property type="entry name" value="HOMEOBOX HOX-B3-LIKE PROTEIN"/>
    <property type="match status" value="1"/>
</dbReference>
<dbReference type="AlphaFoldDB" id="A0A068U583"/>
<reference evidence="3" key="1">
    <citation type="journal article" date="2014" name="Science">
        <title>The coffee genome provides insight into the convergent evolution of caffeine biosynthesis.</title>
        <authorList>
            <person name="Denoeud F."/>
            <person name="Carretero-Paulet L."/>
            <person name="Dereeper A."/>
            <person name="Droc G."/>
            <person name="Guyot R."/>
            <person name="Pietrella M."/>
            <person name="Zheng C."/>
            <person name="Alberti A."/>
            <person name="Anthony F."/>
            <person name="Aprea G."/>
            <person name="Aury J.M."/>
            <person name="Bento P."/>
            <person name="Bernard M."/>
            <person name="Bocs S."/>
            <person name="Campa C."/>
            <person name="Cenci A."/>
            <person name="Combes M.C."/>
            <person name="Crouzillat D."/>
            <person name="Da Silva C."/>
            <person name="Daddiego L."/>
            <person name="De Bellis F."/>
            <person name="Dussert S."/>
            <person name="Garsmeur O."/>
            <person name="Gayraud T."/>
            <person name="Guignon V."/>
            <person name="Jahn K."/>
            <person name="Jamilloux V."/>
            <person name="Joet T."/>
            <person name="Labadie K."/>
            <person name="Lan T."/>
            <person name="Leclercq J."/>
            <person name="Lepelley M."/>
            <person name="Leroy T."/>
            <person name="Li L.T."/>
            <person name="Librado P."/>
            <person name="Lopez L."/>
            <person name="Munoz A."/>
            <person name="Noel B."/>
            <person name="Pallavicini A."/>
            <person name="Perrotta G."/>
            <person name="Poncet V."/>
            <person name="Pot D."/>
            <person name="Priyono X."/>
            <person name="Rigoreau M."/>
            <person name="Rouard M."/>
            <person name="Rozas J."/>
            <person name="Tranchant-Dubreuil C."/>
            <person name="VanBuren R."/>
            <person name="Zhang Q."/>
            <person name="Andrade A.C."/>
            <person name="Argout X."/>
            <person name="Bertrand B."/>
            <person name="de Kochko A."/>
            <person name="Graziosi G."/>
            <person name="Henry R.J."/>
            <person name="Jayarama X."/>
            <person name="Ming R."/>
            <person name="Nagai C."/>
            <person name="Rounsley S."/>
            <person name="Sankoff D."/>
            <person name="Giuliano G."/>
            <person name="Albert V.A."/>
            <person name="Wincker P."/>
            <person name="Lashermes P."/>
        </authorList>
    </citation>
    <scope>NUCLEOTIDE SEQUENCE [LARGE SCALE GENOMIC DNA]</scope>
    <source>
        <strain evidence="3">cv. DH200-94</strain>
    </source>
</reference>